<feature type="compositionally biased region" description="Polar residues" evidence="1">
    <location>
        <begin position="84"/>
        <end position="96"/>
    </location>
</feature>
<dbReference type="AlphaFoldDB" id="A0A2Z7CYD3"/>
<dbReference type="EMBL" id="KQ991203">
    <property type="protein sequence ID" value="KZV52080.1"/>
    <property type="molecule type" value="Genomic_DNA"/>
</dbReference>
<sequence length="271" mass="30113">MRLLRQPALEGLTRSARTDSPRQGCRNEFPAKRRRRRRLCERGGRRPKLLSIGYPRMSASGESSTTMHRLLHASGSHPIPTPYDPNSGNKTSPQSESRLLCTMTSYQLRPPLGTQTSSCALTVLVHYPAQEYNQFLPEPTFTNNSHQTAATSKTFCDCQYSSQSPQWHRAFSSVYDLQNSLRYHSLAHAYQLRSRIATTAYSPHASAYCSSWITLASLSTVRTTQLGMLSAAYDALSCPLSSQITAHEPGSAHDPKTDRACCSCYTVLLSC</sequence>
<accession>A0A2Z7CYD3</accession>
<protein>
    <submittedName>
        <fullName evidence="2">Uncharacterized protein</fullName>
    </submittedName>
</protein>
<evidence type="ECO:0000313" key="2">
    <source>
        <dbReference type="EMBL" id="KZV52080.1"/>
    </source>
</evidence>
<evidence type="ECO:0000256" key="1">
    <source>
        <dbReference type="SAM" id="MobiDB-lite"/>
    </source>
</evidence>
<reference evidence="2 3" key="1">
    <citation type="journal article" date="2015" name="Proc. Natl. Acad. Sci. U.S.A.">
        <title>The resurrection genome of Boea hygrometrica: A blueprint for survival of dehydration.</title>
        <authorList>
            <person name="Xiao L."/>
            <person name="Yang G."/>
            <person name="Zhang L."/>
            <person name="Yang X."/>
            <person name="Zhao S."/>
            <person name="Ji Z."/>
            <person name="Zhou Q."/>
            <person name="Hu M."/>
            <person name="Wang Y."/>
            <person name="Chen M."/>
            <person name="Xu Y."/>
            <person name="Jin H."/>
            <person name="Xiao X."/>
            <person name="Hu G."/>
            <person name="Bao F."/>
            <person name="Hu Y."/>
            <person name="Wan P."/>
            <person name="Li L."/>
            <person name="Deng X."/>
            <person name="Kuang T."/>
            <person name="Xiang C."/>
            <person name="Zhu J.K."/>
            <person name="Oliver M.J."/>
            <person name="He Y."/>
        </authorList>
    </citation>
    <scope>NUCLEOTIDE SEQUENCE [LARGE SCALE GENOMIC DNA]</scope>
    <source>
        <strain evidence="3">cv. XS01</strain>
    </source>
</reference>
<feature type="region of interest" description="Disordered" evidence="1">
    <location>
        <begin position="1"/>
        <end position="48"/>
    </location>
</feature>
<name>A0A2Z7CYD3_9LAMI</name>
<evidence type="ECO:0000313" key="3">
    <source>
        <dbReference type="Proteomes" id="UP000250235"/>
    </source>
</evidence>
<dbReference type="Proteomes" id="UP000250235">
    <property type="component" value="Unassembled WGS sequence"/>
</dbReference>
<keyword evidence="3" id="KW-1185">Reference proteome</keyword>
<proteinExistence type="predicted"/>
<gene>
    <name evidence="2" type="ORF">F511_41019</name>
</gene>
<organism evidence="2 3">
    <name type="scientific">Dorcoceras hygrometricum</name>
    <dbReference type="NCBI Taxonomy" id="472368"/>
    <lineage>
        <taxon>Eukaryota</taxon>
        <taxon>Viridiplantae</taxon>
        <taxon>Streptophyta</taxon>
        <taxon>Embryophyta</taxon>
        <taxon>Tracheophyta</taxon>
        <taxon>Spermatophyta</taxon>
        <taxon>Magnoliopsida</taxon>
        <taxon>eudicotyledons</taxon>
        <taxon>Gunneridae</taxon>
        <taxon>Pentapetalae</taxon>
        <taxon>asterids</taxon>
        <taxon>lamiids</taxon>
        <taxon>Lamiales</taxon>
        <taxon>Gesneriaceae</taxon>
        <taxon>Didymocarpoideae</taxon>
        <taxon>Trichosporeae</taxon>
        <taxon>Loxocarpinae</taxon>
        <taxon>Dorcoceras</taxon>
    </lineage>
</organism>
<feature type="region of interest" description="Disordered" evidence="1">
    <location>
        <begin position="72"/>
        <end position="96"/>
    </location>
</feature>